<name>A0A0N4ZIU8_PARTI</name>
<dbReference type="PANTHER" id="PTHR34311:SF10">
    <property type="entry name" value="NEMATODE SPECIFIC PEPTIDE FAMILY-RELATED"/>
    <property type="match status" value="1"/>
</dbReference>
<organism evidence="2 3">
    <name type="scientific">Parastrongyloides trichosuri</name>
    <name type="common">Possum-specific nematode worm</name>
    <dbReference type="NCBI Taxonomy" id="131310"/>
    <lineage>
        <taxon>Eukaryota</taxon>
        <taxon>Metazoa</taxon>
        <taxon>Ecdysozoa</taxon>
        <taxon>Nematoda</taxon>
        <taxon>Chromadorea</taxon>
        <taxon>Rhabditida</taxon>
        <taxon>Tylenchina</taxon>
        <taxon>Panagrolaimomorpha</taxon>
        <taxon>Strongyloidoidea</taxon>
        <taxon>Strongyloididae</taxon>
        <taxon>Parastrongyloides</taxon>
    </lineage>
</organism>
<dbReference type="STRING" id="131310.A0A0N4ZIU8"/>
<evidence type="ECO:0000313" key="3">
    <source>
        <dbReference type="WBParaSite" id="PTRK_0000786000.1"/>
    </source>
</evidence>
<reference evidence="3" key="1">
    <citation type="submission" date="2017-02" db="UniProtKB">
        <authorList>
            <consortium name="WormBaseParasite"/>
        </authorList>
    </citation>
    <scope>IDENTIFICATION</scope>
</reference>
<dbReference type="AlphaFoldDB" id="A0A0N4ZIU8"/>
<keyword evidence="1" id="KW-0732">Signal</keyword>
<dbReference type="WBParaSite" id="PTRK_0000786000.1">
    <property type="protein sequence ID" value="PTRK_0000786000.1"/>
    <property type="gene ID" value="PTRK_0000786000"/>
</dbReference>
<dbReference type="PANTHER" id="PTHR34311">
    <property type="entry name" value="PROTEIN CBG21698-RELATED"/>
    <property type="match status" value="1"/>
</dbReference>
<dbReference type="Proteomes" id="UP000038045">
    <property type="component" value="Unplaced"/>
</dbReference>
<protein>
    <submittedName>
        <fullName evidence="3">SCP domain-containing protein</fullName>
    </submittedName>
</protein>
<sequence length="228" mass="25686">MFLISFLATILLATGSFASINDVADPTQCKTSVLSKCLATFDHSLNITILYPWNEASLFQDQVEQYYEVGGTSGLRKVCKAFRELRGCMGTYYASCFNAAYFAGSAGVDITNSYKFVQIFNQLHFVCGGGFSSYINNDNCMTQTWSNNRKSLRDCRLKFEIQALNTPEDACYLGGQMIQCYVSFFNSGCNYQRPDSSWWACEYARGEIFTRYPQCPYSCTYTNYAIGA</sequence>
<feature type="signal peptide" evidence="1">
    <location>
        <begin position="1"/>
        <end position="18"/>
    </location>
</feature>
<evidence type="ECO:0000313" key="2">
    <source>
        <dbReference type="Proteomes" id="UP000038045"/>
    </source>
</evidence>
<accession>A0A0N4ZIU8</accession>
<feature type="chain" id="PRO_5005891784" evidence="1">
    <location>
        <begin position="19"/>
        <end position="228"/>
    </location>
</feature>
<proteinExistence type="predicted"/>
<keyword evidence="2" id="KW-1185">Reference proteome</keyword>
<evidence type="ECO:0000256" key="1">
    <source>
        <dbReference type="SAM" id="SignalP"/>
    </source>
</evidence>